<dbReference type="Gene3D" id="2.10.260.10">
    <property type="match status" value="1"/>
</dbReference>
<keyword evidence="3" id="KW-1185">Reference proteome</keyword>
<feature type="domain" description="SpoVT-AbrB" evidence="1">
    <location>
        <begin position="9"/>
        <end position="52"/>
    </location>
</feature>
<dbReference type="NCBIfam" id="TIGR01439">
    <property type="entry name" value="lp_hng_hel_AbrB"/>
    <property type="match status" value="1"/>
</dbReference>
<dbReference type="GO" id="GO:0003677">
    <property type="term" value="F:DNA binding"/>
    <property type="evidence" value="ECO:0007669"/>
    <property type="project" value="UniProtKB-KW"/>
</dbReference>
<dbReference type="InterPro" id="IPR007159">
    <property type="entry name" value="SpoVT-AbrB_dom"/>
</dbReference>
<dbReference type="SMART" id="SM00966">
    <property type="entry name" value="SpoVT_AbrB"/>
    <property type="match status" value="1"/>
</dbReference>
<keyword evidence="2" id="KW-0238">DNA-binding</keyword>
<dbReference type="EMBL" id="JANPWE010000015">
    <property type="protein sequence ID" value="MCR6546998.1"/>
    <property type="molecule type" value="Genomic_DNA"/>
</dbReference>
<evidence type="ECO:0000313" key="3">
    <source>
        <dbReference type="Proteomes" id="UP001524944"/>
    </source>
</evidence>
<dbReference type="InterPro" id="IPR037914">
    <property type="entry name" value="SpoVT-AbrB_sf"/>
</dbReference>
<sequence>MSIPSRLKLKVSPKGQITLPKKIRQDLRISDYVYLEINGEKAYLKPTGFLDDLNSIIAKEVKAEGFEGKEAEAKILEKKKLLVKNLKQELDERKSEEVISFDDAITELELD</sequence>
<evidence type="ECO:0000259" key="1">
    <source>
        <dbReference type="SMART" id="SM00966"/>
    </source>
</evidence>
<accession>A0ABT1Y8U8</accession>
<protein>
    <submittedName>
        <fullName evidence="2">AbrB/MazE/SpoVT family DNA-binding domain-containing protein</fullName>
    </submittedName>
</protein>
<proteinExistence type="predicted"/>
<reference evidence="2 3" key="1">
    <citation type="submission" date="2022-08" db="EMBL/GenBank/DDBJ databases">
        <title>Proteogenomics of the novel Dehalobacterium formicoaceticum strain EZ94 highlights a key role of methyltransferases during anaerobic dichloromethane degradation.</title>
        <authorList>
            <person name="Wasmund K."/>
        </authorList>
    </citation>
    <scope>NUCLEOTIDE SEQUENCE [LARGE SCALE GENOMIC DNA]</scope>
    <source>
        <strain evidence="2 3">EZ94</strain>
    </source>
</reference>
<organism evidence="2 3">
    <name type="scientific">Dehalobacterium formicoaceticum</name>
    <dbReference type="NCBI Taxonomy" id="51515"/>
    <lineage>
        <taxon>Bacteria</taxon>
        <taxon>Bacillati</taxon>
        <taxon>Bacillota</taxon>
        <taxon>Clostridia</taxon>
        <taxon>Eubacteriales</taxon>
        <taxon>Peptococcaceae</taxon>
        <taxon>Dehalobacterium</taxon>
    </lineage>
</organism>
<evidence type="ECO:0000313" key="2">
    <source>
        <dbReference type="EMBL" id="MCR6546998.1"/>
    </source>
</evidence>
<name>A0ABT1Y8U8_9FIRM</name>
<dbReference type="Proteomes" id="UP001524944">
    <property type="component" value="Unassembled WGS sequence"/>
</dbReference>
<comment type="caution">
    <text evidence="2">The sequence shown here is derived from an EMBL/GenBank/DDBJ whole genome shotgun (WGS) entry which is preliminary data.</text>
</comment>
<gene>
    <name evidence="2" type="ORF">NVS47_16030</name>
</gene>
<dbReference type="RefSeq" id="WP_157677494.1">
    <property type="nucleotide sequence ID" value="NZ_CP022121.1"/>
</dbReference>
<dbReference type="Pfam" id="PF04014">
    <property type="entry name" value="MazE_antitoxin"/>
    <property type="match status" value="1"/>
</dbReference>
<dbReference type="SUPFAM" id="SSF89447">
    <property type="entry name" value="AbrB/MazE/MraZ-like"/>
    <property type="match status" value="1"/>
</dbReference>